<evidence type="ECO:0000256" key="4">
    <source>
        <dbReference type="ARBA" id="ARBA00022540"/>
    </source>
</evidence>
<evidence type="ECO:0000313" key="11">
    <source>
        <dbReference type="EMBL" id="KAK3673776.1"/>
    </source>
</evidence>
<dbReference type="InterPro" id="IPR037171">
    <property type="entry name" value="NagB/RpiA_transferase-like"/>
</dbReference>
<feature type="compositionally biased region" description="Low complexity" evidence="10">
    <location>
        <begin position="163"/>
        <end position="172"/>
    </location>
</feature>
<keyword evidence="5" id="KW-0648">Protein biosynthesis</keyword>
<feature type="region of interest" description="Disordered" evidence="10">
    <location>
        <begin position="204"/>
        <end position="249"/>
    </location>
</feature>
<protein>
    <recommendedName>
        <fullName evidence="6">Translation initiation factor eIF2B subunit beta</fullName>
    </recommendedName>
    <alternativeName>
        <fullName evidence="7">eIF2B GDP-GTP exchange factor subunit beta</fullName>
    </alternativeName>
</protein>
<name>A0AAE1C041_9PEZI</name>
<keyword evidence="3" id="KW-0963">Cytoplasm</keyword>
<gene>
    <name evidence="11" type="primary">GCD7</name>
    <name evidence="11" type="ORF">LTR78_006329</name>
</gene>
<feature type="region of interest" description="Disordered" evidence="10">
    <location>
        <begin position="163"/>
        <end position="189"/>
    </location>
</feature>
<feature type="compositionally biased region" description="Low complexity" evidence="10">
    <location>
        <begin position="115"/>
        <end position="129"/>
    </location>
</feature>
<dbReference type="PANTHER" id="PTHR45859:SF1">
    <property type="entry name" value="TRANSLATION INITIATION FACTOR EIF-2B SUBUNIT BETA"/>
    <property type="match status" value="1"/>
</dbReference>
<reference evidence="11" key="1">
    <citation type="submission" date="2023-07" db="EMBL/GenBank/DDBJ databases">
        <title>Black Yeasts Isolated from many extreme environments.</title>
        <authorList>
            <person name="Coleine C."/>
            <person name="Stajich J.E."/>
            <person name="Selbmann L."/>
        </authorList>
    </citation>
    <scope>NUCLEOTIDE SEQUENCE</scope>
    <source>
        <strain evidence="11">CCFEE 5485</strain>
    </source>
</reference>
<evidence type="ECO:0000256" key="5">
    <source>
        <dbReference type="ARBA" id="ARBA00022917"/>
    </source>
</evidence>
<accession>A0AAE1C041</accession>
<dbReference type="GeneID" id="89965830"/>
<evidence type="ECO:0000256" key="7">
    <source>
        <dbReference type="ARBA" id="ARBA00044228"/>
    </source>
</evidence>
<sequence>MPTSTVGHTPSLSTFLKSLKTNDIESSIELLVSLLKRRQIRNSRQCALATTHLLLSVVAKERIRDAQKLIERIRSVGRRLVAAQPREFAVGNIVRRVLGVVREVAEDNEDSSVGSELLSPGTPTTPGTSEARRPHLPKTFSEFTPLHGAAALPESFQTGLHASSSELESLAADSKPQRPSLMSSTTSYAAQGPSLTSLFSILQHPAGRSPAGSPGMSTPTAFSPSMKPSSSRPATPQRPGTASGPKEKMDIKAEVIDGIKELLDELDVVDSQIAENALDHIHSNEIVLTHTSSQTVQKFLMTAARKRKFTVFHAEAYPNNHEATHATILNGAAGDEDTDERWKPLTDMGITVILIPDSAVFALMSRINKVILAPHAVLANGSLLAAAGASTIARAAKTHHVPVVVLSGVYKLSPVYPFDTDELIEYGDPSKVVAFEDAAFAEKVDVVNPVYDHVEEDLVDLYITNLGGCAPSYLYRIVADHYRVEDVDLSSKEGVGAAVKAA</sequence>
<evidence type="ECO:0000256" key="2">
    <source>
        <dbReference type="ARBA" id="ARBA00007251"/>
    </source>
</evidence>
<dbReference type="RefSeq" id="XP_064691145.1">
    <property type="nucleotide sequence ID" value="XM_064841281.1"/>
</dbReference>
<dbReference type="InterPro" id="IPR000649">
    <property type="entry name" value="IF-2B-related"/>
</dbReference>
<dbReference type="GO" id="GO:0003743">
    <property type="term" value="F:translation initiation factor activity"/>
    <property type="evidence" value="ECO:0007669"/>
    <property type="project" value="UniProtKB-KW"/>
</dbReference>
<dbReference type="InterPro" id="IPR051855">
    <property type="entry name" value="eIF2B_beta_subunit"/>
</dbReference>
<dbReference type="Gene3D" id="3.40.50.10470">
    <property type="entry name" value="Translation initiation factor eif-2b, domain 2"/>
    <property type="match status" value="1"/>
</dbReference>
<feature type="compositionally biased region" description="Polar residues" evidence="10">
    <location>
        <begin position="215"/>
        <end position="240"/>
    </location>
</feature>
<dbReference type="FunFam" id="3.40.50.10470:FF:000008">
    <property type="entry name" value="Translation initiation factor 2B, beta subunit"/>
    <property type="match status" value="1"/>
</dbReference>
<comment type="caution">
    <text evidence="11">The sequence shown here is derived from an EMBL/GenBank/DDBJ whole genome shotgun (WGS) entry which is preliminary data.</text>
</comment>
<feature type="compositionally biased region" description="Polar residues" evidence="10">
    <location>
        <begin position="180"/>
        <end position="189"/>
    </location>
</feature>
<comment type="subunit">
    <text evidence="8">Component of the translation initiation factor 2B (eIF2B) complex which is a heterodecamer of two sets of five different subunits: alpha, beta, gamma, delta and epsilon. Subunits alpha, beta and delta comprise a regulatory subcomplex and subunits epsilon and gamma comprise a catalytic subcomplex. Within the complex, the hexameric regulatory complex resides at the center, with the two heterodimeric catalytic subcomplexes bound on opposite sides.</text>
</comment>
<dbReference type="GO" id="GO:0005851">
    <property type="term" value="C:eukaryotic translation initiation factor 2B complex"/>
    <property type="evidence" value="ECO:0007669"/>
    <property type="project" value="TreeGrafter"/>
</dbReference>
<dbReference type="PANTHER" id="PTHR45859">
    <property type="entry name" value="TRANSLATION INITIATION FACTOR EIF-2B SUBUNIT BETA"/>
    <property type="match status" value="1"/>
</dbReference>
<dbReference type="EMBL" id="JAUTXT010000023">
    <property type="protein sequence ID" value="KAK3673776.1"/>
    <property type="molecule type" value="Genomic_DNA"/>
</dbReference>
<organism evidence="11 12">
    <name type="scientific">Recurvomyces mirabilis</name>
    <dbReference type="NCBI Taxonomy" id="574656"/>
    <lineage>
        <taxon>Eukaryota</taxon>
        <taxon>Fungi</taxon>
        <taxon>Dikarya</taxon>
        <taxon>Ascomycota</taxon>
        <taxon>Pezizomycotina</taxon>
        <taxon>Dothideomycetes</taxon>
        <taxon>Dothideomycetidae</taxon>
        <taxon>Mycosphaerellales</taxon>
        <taxon>Teratosphaeriaceae</taxon>
        <taxon>Recurvomyces</taxon>
    </lineage>
</organism>
<evidence type="ECO:0000256" key="10">
    <source>
        <dbReference type="SAM" id="MobiDB-lite"/>
    </source>
</evidence>
<dbReference type="GO" id="GO:0005829">
    <property type="term" value="C:cytosol"/>
    <property type="evidence" value="ECO:0007669"/>
    <property type="project" value="UniProtKB-SubCell"/>
</dbReference>
<evidence type="ECO:0000256" key="3">
    <source>
        <dbReference type="ARBA" id="ARBA00022490"/>
    </source>
</evidence>
<comment type="similarity">
    <text evidence="2 9">Belongs to the eIF-2B alpha/beta/delta subunits family.</text>
</comment>
<dbReference type="AlphaFoldDB" id="A0AAE1C041"/>
<feature type="region of interest" description="Disordered" evidence="10">
    <location>
        <begin position="109"/>
        <end position="141"/>
    </location>
</feature>
<evidence type="ECO:0000313" key="12">
    <source>
        <dbReference type="Proteomes" id="UP001274830"/>
    </source>
</evidence>
<evidence type="ECO:0000256" key="9">
    <source>
        <dbReference type="RuleBase" id="RU003814"/>
    </source>
</evidence>
<keyword evidence="12" id="KW-1185">Reference proteome</keyword>
<dbReference type="InterPro" id="IPR042529">
    <property type="entry name" value="IF_2B-like_C"/>
</dbReference>
<evidence type="ECO:0000256" key="6">
    <source>
        <dbReference type="ARBA" id="ARBA00044122"/>
    </source>
</evidence>
<keyword evidence="4" id="KW-0396">Initiation factor</keyword>
<proteinExistence type="inferred from homology"/>
<dbReference type="SUPFAM" id="SSF100950">
    <property type="entry name" value="NagB/RpiA/CoA transferase-like"/>
    <property type="match status" value="1"/>
</dbReference>
<dbReference type="Proteomes" id="UP001274830">
    <property type="component" value="Unassembled WGS sequence"/>
</dbReference>
<comment type="subcellular location">
    <subcellularLocation>
        <location evidence="1">Cytoplasm</location>
        <location evidence="1">Cytosol</location>
    </subcellularLocation>
</comment>
<evidence type="ECO:0000256" key="8">
    <source>
        <dbReference type="ARBA" id="ARBA00046432"/>
    </source>
</evidence>
<dbReference type="GO" id="GO:0005085">
    <property type="term" value="F:guanyl-nucleotide exchange factor activity"/>
    <property type="evidence" value="ECO:0007669"/>
    <property type="project" value="TreeGrafter"/>
</dbReference>
<evidence type="ECO:0000256" key="1">
    <source>
        <dbReference type="ARBA" id="ARBA00004514"/>
    </source>
</evidence>
<dbReference type="Pfam" id="PF01008">
    <property type="entry name" value="IF-2B"/>
    <property type="match status" value="1"/>
</dbReference>